<feature type="compositionally biased region" description="Low complexity" evidence="1">
    <location>
        <begin position="90"/>
        <end position="103"/>
    </location>
</feature>
<keyword evidence="2" id="KW-0472">Membrane</keyword>
<feature type="compositionally biased region" description="Polar residues" evidence="1">
    <location>
        <begin position="180"/>
        <end position="210"/>
    </location>
</feature>
<name>A0A3S3MRM2_9MAGN</name>
<accession>A0A3S3MRM2</accession>
<feature type="transmembrane region" description="Helical" evidence="2">
    <location>
        <begin position="45"/>
        <end position="68"/>
    </location>
</feature>
<protein>
    <submittedName>
        <fullName evidence="3">Uncharacterized protein</fullName>
    </submittedName>
</protein>
<reference evidence="3 4" key="1">
    <citation type="journal article" date="2019" name="Nat. Plants">
        <title>Stout camphor tree genome fills gaps in understanding of flowering plant genome evolution.</title>
        <authorList>
            <person name="Chaw S.M."/>
            <person name="Liu Y.C."/>
            <person name="Wu Y.W."/>
            <person name="Wang H.Y."/>
            <person name="Lin C.I."/>
            <person name="Wu C.S."/>
            <person name="Ke H.M."/>
            <person name="Chang L.Y."/>
            <person name="Hsu C.Y."/>
            <person name="Yang H.T."/>
            <person name="Sudianto E."/>
            <person name="Hsu M.H."/>
            <person name="Wu K.P."/>
            <person name="Wang L.N."/>
            <person name="Leebens-Mack J.H."/>
            <person name="Tsai I.J."/>
        </authorList>
    </citation>
    <scope>NUCLEOTIDE SEQUENCE [LARGE SCALE GENOMIC DNA]</scope>
    <source>
        <strain evidence="4">cv. Chaw 1501</strain>
        <tissue evidence="3">Young leaves</tissue>
    </source>
</reference>
<evidence type="ECO:0000256" key="1">
    <source>
        <dbReference type="SAM" id="MobiDB-lite"/>
    </source>
</evidence>
<gene>
    <name evidence="3" type="ORF">CKAN_00689100</name>
</gene>
<feature type="region of interest" description="Disordered" evidence="1">
    <location>
        <begin position="75"/>
        <end position="133"/>
    </location>
</feature>
<sequence length="210" mass="22825">MDLKMMRRLSSQSTRTNPQNYGMSSGAVAGGGGGEKRSGLNMNMVGSMGFLVGCLMALSLLIAFGVVFRDQPSHQMPMPDVPQSQTTAFKQKPQQQPGSSPKGVTTPSWRDKTPVQVGPPRPHQQIDGEGDENDSLADIRAKNLMIQEKDELIRQLQQQLREQGATPVSPAGRDRACDEGSSSSRWTTARSETTSENGLTDESSKWSSRT</sequence>
<dbReference type="Proteomes" id="UP000283530">
    <property type="component" value="Unassembled WGS sequence"/>
</dbReference>
<feature type="compositionally biased region" description="Polar residues" evidence="1">
    <location>
        <begin position="9"/>
        <end position="21"/>
    </location>
</feature>
<comment type="caution">
    <text evidence="3">The sequence shown here is derived from an EMBL/GenBank/DDBJ whole genome shotgun (WGS) entry which is preliminary data.</text>
</comment>
<feature type="region of interest" description="Disordered" evidence="1">
    <location>
        <begin position="1"/>
        <end position="34"/>
    </location>
</feature>
<feature type="region of interest" description="Disordered" evidence="1">
    <location>
        <begin position="155"/>
        <end position="210"/>
    </location>
</feature>
<organism evidence="3 4">
    <name type="scientific">Cinnamomum micranthum f. kanehirae</name>
    <dbReference type="NCBI Taxonomy" id="337451"/>
    <lineage>
        <taxon>Eukaryota</taxon>
        <taxon>Viridiplantae</taxon>
        <taxon>Streptophyta</taxon>
        <taxon>Embryophyta</taxon>
        <taxon>Tracheophyta</taxon>
        <taxon>Spermatophyta</taxon>
        <taxon>Magnoliopsida</taxon>
        <taxon>Magnoliidae</taxon>
        <taxon>Laurales</taxon>
        <taxon>Lauraceae</taxon>
        <taxon>Cinnamomum</taxon>
    </lineage>
</organism>
<dbReference type="EMBL" id="QPKB01000003">
    <property type="protein sequence ID" value="RWR78365.1"/>
    <property type="molecule type" value="Genomic_DNA"/>
</dbReference>
<keyword evidence="4" id="KW-1185">Reference proteome</keyword>
<proteinExistence type="predicted"/>
<keyword evidence="2" id="KW-0812">Transmembrane</keyword>
<evidence type="ECO:0000256" key="2">
    <source>
        <dbReference type="SAM" id="Phobius"/>
    </source>
</evidence>
<evidence type="ECO:0000313" key="4">
    <source>
        <dbReference type="Proteomes" id="UP000283530"/>
    </source>
</evidence>
<dbReference type="AlphaFoldDB" id="A0A3S3MRM2"/>
<evidence type="ECO:0000313" key="3">
    <source>
        <dbReference type="EMBL" id="RWR78365.1"/>
    </source>
</evidence>
<keyword evidence="2" id="KW-1133">Transmembrane helix</keyword>